<proteinExistence type="predicted"/>
<dbReference type="InterPro" id="IPR039540">
    <property type="entry name" value="UBL3-like_ubiquitin_dom"/>
</dbReference>
<evidence type="ECO:0000259" key="2">
    <source>
        <dbReference type="Pfam" id="PF13881"/>
    </source>
</evidence>
<dbReference type="KEGG" id="hir:HETIRDRAFT_442349"/>
<accession>W4JR51</accession>
<dbReference type="SUPFAM" id="SSF54236">
    <property type="entry name" value="Ubiquitin-like"/>
    <property type="match status" value="1"/>
</dbReference>
<feature type="compositionally biased region" description="Basic residues" evidence="1">
    <location>
        <begin position="18"/>
        <end position="38"/>
    </location>
</feature>
<dbReference type="EMBL" id="KI925465">
    <property type="protein sequence ID" value="ETW76047.1"/>
    <property type="molecule type" value="Genomic_DNA"/>
</dbReference>
<evidence type="ECO:0000313" key="3">
    <source>
        <dbReference type="EMBL" id="ETW76047.1"/>
    </source>
</evidence>
<feature type="region of interest" description="Disordered" evidence="1">
    <location>
        <begin position="70"/>
        <end position="147"/>
    </location>
</feature>
<reference evidence="3 4" key="1">
    <citation type="journal article" date="2012" name="New Phytol.">
        <title>Insight into trade-off between wood decay and parasitism from the genome of a fungal forest pathogen.</title>
        <authorList>
            <person name="Olson A."/>
            <person name="Aerts A."/>
            <person name="Asiegbu F."/>
            <person name="Belbahri L."/>
            <person name="Bouzid O."/>
            <person name="Broberg A."/>
            <person name="Canback B."/>
            <person name="Coutinho P.M."/>
            <person name="Cullen D."/>
            <person name="Dalman K."/>
            <person name="Deflorio G."/>
            <person name="van Diepen L.T."/>
            <person name="Dunand C."/>
            <person name="Duplessis S."/>
            <person name="Durling M."/>
            <person name="Gonthier P."/>
            <person name="Grimwood J."/>
            <person name="Fossdal C.G."/>
            <person name="Hansson D."/>
            <person name="Henrissat B."/>
            <person name="Hietala A."/>
            <person name="Himmelstrand K."/>
            <person name="Hoffmeister D."/>
            <person name="Hogberg N."/>
            <person name="James T.Y."/>
            <person name="Karlsson M."/>
            <person name="Kohler A."/>
            <person name="Kues U."/>
            <person name="Lee Y.H."/>
            <person name="Lin Y.C."/>
            <person name="Lind M."/>
            <person name="Lindquist E."/>
            <person name="Lombard V."/>
            <person name="Lucas S."/>
            <person name="Lunden K."/>
            <person name="Morin E."/>
            <person name="Murat C."/>
            <person name="Park J."/>
            <person name="Raffaello T."/>
            <person name="Rouze P."/>
            <person name="Salamov A."/>
            <person name="Schmutz J."/>
            <person name="Solheim H."/>
            <person name="Stahlberg J."/>
            <person name="Velez H."/>
            <person name="de Vries R.P."/>
            <person name="Wiebenga A."/>
            <person name="Woodward S."/>
            <person name="Yakovlev I."/>
            <person name="Garbelotto M."/>
            <person name="Martin F."/>
            <person name="Grigoriev I.V."/>
            <person name="Stenlid J."/>
        </authorList>
    </citation>
    <scope>NUCLEOTIDE SEQUENCE [LARGE SCALE GENOMIC DNA]</scope>
    <source>
        <strain evidence="3 4">TC 32-1</strain>
    </source>
</reference>
<dbReference type="Pfam" id="PF13881">
    <property type="entry name" value="Rad60-SLD_2"/>
    <property type="match status" value="1"/>
</dbReference>
<dbReference type="HOGENOM" id="CLU_1369136_0_0_1"/>
<sequence length="200" mass="21282">MSTMSQTHPSHPPSQPHAHAHAHPHAHAHAHAHAHTHPVHQPSLPSFPTHAFPPLEITALPASTRTSYTRVEDALTRPGTGVPRASHDSDRDRDSDAGREGGDGDSDGDGDGDGGGDDDGGGEDDGGGNGGGGEAPQQQEPQEPQTALTFLLVSGRRRSMTFALETTVGRVKELAWNTWPNEWQDERPPAPSYLRILHLG</sequence>
<feature type="domain" description="UBL3-like ubiquitin" evidence="2">
    <location>
        <begin position="147"/>
        <end position="199"/>
    </location>
</feature>
<dbReference type="Gene3D" id="3.10.20.90">
    <property type="entry name" value="Phosphatidylinositol 3-kinase Catalytic Subunit, Chain A, domain 1"/>
    <property type="match status" value="1"/>
</dbReference>
<feature type="compositionally biased region" description="Basic and acidic residues" evidence="1">
    <location>
        <begin position="85"/>
        <end position="102"/>
    </location>
</feature>
<name>W4JR51_HETIT</name>
<dbReference type="Proteomes" id="UP000030671">
    <property type="component" value="Unassembled WGS sequence"/>
</dbReference>
<gene>
    <name evidence="3" type="ORF">HETIRDRAFT_442349</name>
</gene>
<dbReference type="eggNOG" id="ENOG502S95Z">
    <property type="taxonomic scope" value="Eukaryota"/>
</dbReference>
<keyword evidence="4" id="KW-1185">Reference proteome</keyword>
<feature type="region of interest" description="Disordered" evidence="1">
    <location>
        <begin position="1"/>
        <end position="50"/>
    </location>
</feature>
<dbReference type="STRING" id="747525.W4JR51"/>
<dbReference type="InterPro" id="IPR029071">
    <property type="entry name" value="Ubiquitin-like_domsf"/>
</dbReference>
<feature type="compositionally biased region" description="Acidic residues" evidence="1">
    <location>
        <begin position="103"/>
        <end position="126"/>
    </location>
</feature>
<dbReference type="RefSeq" id="XP_009552270.1">
    <property type="nucleotide sequence ID" value="XM_009553975.1"/>
</dbReference>
<protein>
    <recommendedName>
        <fullName evidence="2">UBL3-like ubiquitin domain-containing protein</fullName>
    </recommendedName>
</protein>
<evidence type="ECO:0000313" key="4">
    <source>
        <dbReference type="Proteomes" id="UP000030671"/>
    </source>
</evidence>
<dbReference type="GeneID" id="20675439"/>
<feature type="non-terminal residue" evidence="3">
    <location>
        <position position="200"/>
    </location>
</feature>
<dbReference type="AlphaFoldDB" id="W4JR51"/>
<organism evidence="3 4">
    <name type="scientific">Heterobasidion irregulare (strain TC 32-1)</name>
    <dbReference type="NCBI Taxonomy" id="747525"/>
    <lineage>
        <taxon>Eukaryota</taxon>
        <taxon>Fungi</taxon>
        <taxon>Dikarya</taxon>
        <taxon>Basidiomycota</taxon>
        <taxon>Agaricomycotina</taxon>
        <taxon>Agaricomycetes</taxon>
        <taxon>Russulales</taxon>
        <taxon>Bondarzewiaceae</taxon>
        <taxon>Heterobasidion</taxon>
        <taxon>Heterobasidion annosum species complex</taxon>
    </lineage>
</organism>
<dbReference type="OrthoDB" id="1043111at2759"/>
<feature type="compositionally biased region" description="Low complexity" evidence="1">
    <location>
        <begin position="136"/>
        <end position="145"/>
    </location>
</feature>
<evidence type="ECO:0000256" key="1">
    <source>
        <dbReference type="SAM" id="MobiDB-lite"/>
    </source>
</evidence>
<dbReference type="InParanoid" id="W4JR51"/>